<dbReference type="Gramene" id="RZC45950">
    <property type="protein sequence ID" value="RZC45950"/>
    <property type="gene ID" value="C5167_038888"/>
</dbReference>
<evidence type="ECO:0000313" key="3">
    <source>
        <dbReference type="Proteomes" id="UP000316621"/>
    </source>
</evidence>
<dbReference type="EMBL" id="CM010715">
    <property type="protein sequence ID" value="RZC45950.1"/>
    <property type="molecule type" value="Genomic_DNA"/>
</dbReference>
<reference evidence="2 3" key="1">
    <citation type="journal article" date="2018" name="Science">
        <title>The opium poppy genome and morphinan production.</title>
        <authorList>
            <person name="Guo L."/>
            <person name="Winzer T."/>
            <person name="Yang X."/>
            <person name="Li Y."/>
            <person name="Ning Z."/>
            <person name="He Z."/>
            <person name="Teodor R."/>
            <person name="Lu Y."/>
            <person name="Bowser T.A."/>
            <person name="Graham I.A."/>
            <person name="Ye K."/>
        </authorList>
    </citation>
    <scope>NUCLEOTIDE SEQUENCE [LARGE SCALE GENOMIC DNA]</scope>
    <source>
        <strain evidence="3">cv. HN1</strain>
        <tissue evidence="2">Leaves</tissue>
    </source>
</reference>
<accession>A0A4Y7IDY2</accession>
<proteinExistence type="predicted"/>
<evidence type="ECO:0000256" key="1">
    <source>
        <dbReference type="SAM" id="Phobius"/>
    </source>
</evidence>
<dbReference type="InterPro" id="IPR011009">
    <property type="entry name" value="Kinase-like_dom_sf"/>
</dbReference>
<sequence>MASSLRQVPHLFAHTNLKAANILLDHEFMPRLCDSALAVLRPFGICLVAYSIFLLARLFNCCDVEIRGVVLQLLAQFIIRQDLVLMVCGRVYEP</sequence>
<organism evidence="2 3">
    <name type="scientific">Papaver somniferum</name>
    <name type="common">Opium poppy</name>
    <dbReference type="NCBI Taxonomy" id="3469"/>
    <lineage>
        <taxon>Eukaryota</taxon>
        <taxon>Viridiplantae</taxon>
        <taxon>Streptophyta</taxon>
        <taxon>Embryophyta</taxon>
        <taxon>Tracheophyta</taxon>
        <taxon>Spermatophyta</taxon>
        <taxon>Magnoliopsida</taxon>
        <taxon>Ranunculales</taxon>
        <taxon>Papaveraceae</taxon>
        <taxon>Papaveroideae</taxon>
        <taxon>Papaver</taxon>
    </lineage>
</organism>
<keyword evidence="1" id="KW-0472">Membrane</keyword>
<evidence type="ECO:0000313" key="2">
    <source>
        <dbReference type="EMBL" id="RZC45950.1"/>
    </source>
</evidence>
<gene>
    <name evidence="2" type="ORF">C5167_038888</name>
</gene>
<dbReference type="SUPFAM" id="SSF56112">
    <property type="entry name" value="Protein kinase-like (PK-like)"/>
    <property type="match status" value="1"/>
</dbReference>
<dbReference type="Proteomes" id="UP000316621">
    <property type="component" value="Chromosome 1"/>
</dbReference>
<feature type="transmembrane region" description="Helical" evidence="1">
    <location>
        <begin position="38"/>
        <end position="59"/>
    </location>
</feature>
<keyword evidence="1" id="KW-1133">Transmembrane helix</keyword>
<keyword evidence="3" id="KW-1185">Reference proteome</keyword>
<keyword evidence="1" id="KW-0812">Transmembrane</keyword>
<name>A0A4Y7IDY2_PAPSO</name>
<protein>
    <recommendedName>
        <fullName evidence="4">Protein kinase domain-containing protein</fullName>
    </recommendedName>
</protein>
<dbReference type="AlphaFoldDB" id="A0A4Y7IDY2"/>
<evidence type="ECO:0008006" key="4">
    <source>
        <dbReference type="Google" id="ProtNLM"/>
    </source>
</evidence>